<accession>A0A386AZX3</accession>
<protein>
    <recommendedName>
        <fullName evidence="2">Group II intron maturase-specific domain-containing protein</fullName>
    </recommendedName>
</protein>
<dbReference type="RefSeq" id="YP_009519077.1">
    <property type="nucleotide sequence ID" value="NC_039522.1"/>
</dbReference>
<gene>
    <name evidence="1" type="primary">orf314</name>
</gene>
<dbReference type="AlphaFoldDB" id="A0A386AZX3"/>
<evidence type="ECO:0000313" key="1">
    <source>
        <dbReference type="EMBL" id="AYC64995.1"/>
    </source>
</evidence>
<keyword evidence="1" id="KW-0150">Chloroplast</keyword>
<geneLocation type="chloroplast" evidence="1"/>
<proteinExistence type="predicted"/>
<dbReference type="GeneID" id="38278919"/>
<name>A0A386AZX3_9CHLO</name>
<keyword evidence="1" id="KW-0934">Plastid</keyword>
<reference evidence="1" key="2">
    <citation type="journal article" date="2019" name="Mol. Phylogenet. Evol.">
        <title>Reassessment of the classification of bryopsidales (chlorophyta) based on chloroplast phylogenomic analyses.</title>
        <authorList>
            <person name="Cremen M.C."/>
            <person name="Leliaert F."/>
            <person name="West J."/>
            <person name="Lam D.W."/>
            <person name="Shimada S."/>
            <person name="Lopez-Bautista J.M."/>
            <person name="Verbruggen H."/>
        </authorList>
    </citation>
    <scope>NUCLEOTIDE SEQUENCE</scope>
</reference>
<evidence type="ECO:0008006" key="2">
    <source>
        <dbReference type="Google" id="ProtNLM"/>
    </source>
</evidence>
<dbReference type="EMBL" id="MH591105">
    <property type="protein sequence ID" value="AYC64995.1"/>
    <property type="molecule type" value="Genomic_DNA"/>
</dbReference>
<organism evidence="1">
    <name type="scientific">Callipsygma wilsonis</name>
    <dbReference type="NCBI Taxonomy" id="2320807"/>
    <lineage>
        <taxon>Eukaryota</taxon>
        <taxon>Viridiplantae</taxon>
        <taxon>Chlorophyta</taxon>
        <taxon>core chlorophytes</taxon>
        <taxon>Ulvophyceae</taxon>
        <taxon>TCBD clade</taxon>
        <taxon>Bryopsidales</taxon>
        <taxon>Halimedineae</taxon>
        <taxon>Halimedaceae</taxon>
        <taxon>Rhipiliopsideae</taxon>
        <taxon>Callipsygma</taxon>
    </lineage>
</organism>
<reference evidence="1" key="1">
    <citation type="submission" date="2018-07" db="EMBL/GenBank/DDBJ databases">
        <authorList>
            <person name="Quirk P.G."/>
            <person name="Krulwich T.A."/>
        </authorList>
    </citation>
    <scope>NUCLEOTIDE SEQUENCE</scope>
</reference>
<sequence length="314" mass="39733">MKRPWKLSYYKLLYFQKKIQYTKDKRFCRNFQRLLRRTSFIQLFIIHKFKINFILLSSKKYRFFFKLKIYYKLWVFSIFPILKKKKNQMLRPENIKILYSIFQKPQYIVRVKNFFNIKNKYWILSNLLIEKKFFLKVENWKYFSKSRLSLKTIFKTWTILNFDKSIVKYNRFIIFSSRKIKDFEQFIQIQGCQIKFKKFYYLDNTKDLSRWLLFRNNPKISLENFKNFKKECQKVLNKNHKNQQIDKVIHRFTLKILNWQRFYNRSFPSDILFMLIWNWLKKRHKKKSSKWLYNIYWKNSIIQEWIFSINRDRI</sequence>